<sequence length="63" mass="6861">KAESPIQLIEKGTEAEKPDQEIPRQKSATNLNAAVSAGTVGHCRGNYIDSSAFSVGDWNTWER</sequence>
<name>A0ABQ9V6D4_SAGOE</name>
<dbReference type="Proteomes" id="UP001266305">
    <property type="component" value="Unassembled WGS sequence"/>
</dbReference>
<keyword evidence="3" id="KW-1185">Reference proteome</keyword>
<evidence type="ECO:0000313" key="2">
    <source>
        <dbReference type="EMBL" id="KAK2104258.1"/>
    </source>
</evidence>
<gene>
    <name evidence="2" type="ORF">P7K49_018114</name>
</gene>
<comment type="caution">
    <text evidence="2">The sequence shown here is derived from an EMBL/GenBank/DDBJ whole genome shotgun (WGS) entry which is preliminary data.</text>
</comment>
<evidence type="ECO:0000256" key="1">
    <source>
        <dbReference type="SAM" id="MobiDB-lite"/>
    </source>
</evidence>
<protein>
    <submittedName>
        <fullName evidence="2">Uncharacterized protein</fullName>
    </submittedName>
</protein>
<reference evidence="2 3" key="1">
    <citation type="submission" date="2023-05" db="EMBL/GenBank/DDBJ databases">
        <title>B98-5 Cell Line De Novo Hybrid Assembly: An Optical Mapping Approach.</title>
        <authorList>
            <person name="Kananen K."/>
            <person name="Auerbach J.A."/>
            <person name="Kautto E."/>
            <person name="Blachly J.S."/>
        </authorList>
    </citation>
    <scope>NUCLEOTIDE SEQUENCE [LARGE SCALE GENOMIC DNA]</scope>
    <source>
        <strain evidence="2">B95-8</strain>
        <tissue evidence="2">Cell line</tissue>
    </source>
</reference>
<feature type="non-terminal residue" evidence="2">
    <location>
        <position position="1"/>
    </location>
</feature>
<accession>A0ABQ9V6D4</accession>
<evidence type="ECO:0000313" key="3">
    <source>
        <dbReference type="Proteomes" id="UP001266305"/>
    </source>
</evidence>
<dbReference type="EMBL" id="JASSZA010000008">
    <property type="protein sequence ID" value="KAK2104258.1"/>
    <property type="molecule type" value="Genomic_DNA"/>
</dbReference>
<organism evidence="2 3">
    <name type="scientific">Saguinus oedipus</name>
    <name type="common">Cotton-top tamarin</name>
    <name type="synonym">Oedipomidas oedipus</name>
    <dbReference type="NCBI Taxonomy" id="9490"/>
    <lineage>
        <taxon>Eukaryota</taxon>
        <taxon>Metazoa</taxon>
        <taxon>Chordata</taxon>
        <taxon>Craniata</taxon>
        <taxon>Vertebrata</taxon>
        <taxon>Euteleostomi</taxon>
        <taxon>Mammalia</taxon>
        <taxon>Eutheria</taxon>
        <taxon>Euarchontoglires</taxon>
        <taxon>Primates</taxon>
        <taxon>Haplorrhini</taxon>
        <taxon>Platyrrhini</taxon>
        <taxon>Cebidae</taxon>
        <taxon>Callitrichinae</taxon>
        <taxon>Saguinus</taxon>
    </lineage>
</organism>
<proteinExistence type="predicted"/>
<feature type="non-terminal residue" evidence="2">
    <location>
        <position position="63"/>
    </location>
</feature>
<feature type="region of interest" description="Disordered" evidence="1">
    <location>
        <begin position="1"/>
        <end position="25"/>
    </location>
</feature>
<feature type="compositionally biased region" description="Basic and acidic residues" evidence="1">
    <location>
        <begin position="11"/>
        <end position="24"/>
    </location>
</feature>